<proteinExistence type="predicted"/>
<evidence type="ECO:0000259" key="1">
    <source>
        <dbReference type="Pfam" id="PF16087"/>
    </source>
</evidence>
<evidence type="ECO:0000313" key="3">
    <source>
        <dbReference type="Proteomes" id="UP000325440"/>
    </source>
</evidence>
<dbReference type="PANTHER" id="PTHR47326">
    <property type="entry name" value="TRANSPOSABLE ELEMENT TC3 TRANSPOSASE-LIKE PROTEIN"/>
    <property type="match status" value="1"/>
</dbReference>
<dbReference type="PANTHER" id="PTHR47326:SF1">
    <property type="entry name" value="HTH PSQ-TYPE DOMAIN-CONTAINING PROTEIN"/>
    <property type="match status" value="1"/>
</dbReference>
<protein>
    <recommendedName>
        <fullName evidence="1">DUF4817 domain-containing protein</fullName>
    </recommendedName>
</protein>
<feature type="domain" description="DUF4817" evidence="1">
    <location>
        <begin position="9"/>
        <end position="35"/>
    </location>
</feature>
<dbReference type="Pfam" id="PF16087">
    <property type="entry name" value="DUF4817"/>
    <property type="match status" value="1"/>
</dbReference>
<name>A0A5E4N8C1_9HEMI</name>
<reference evidence="2 3" key="1">
    <citation type="submission" date="2019-08" db="EMBL/GenBank/DDBJ databases">
        <authorList>
            <person name="Alioto T."/>
            <person name="Alioto T."/>
            <person name="Gomez Garrido J."/>
        </authorList>
    </citation>
    <scope>NUCLEOTIDE SEQUENCE [LARGE SCALE GENOMIC DNA]</scope>
</reference>
<dbReference type="OrthoDB" id="7902892at2759"/>
<organism evidence="2 3">
    <name type="scientific">Cinara cedri</name>
    <dbReference type="NCBI Taxonomy" id="506608"/>
    <lineage>
        <taxon>Eukaryota</taxon>
        <taxon>Metazoa</taxon>
        <taxon>Ecdysozoa</taxon>
        <taxon>Arthropoda</taxon>
        <taxon>Hexapoda</taxon>
        <taxon>Insecta</taxon>
        <taxon>Pterygota</taxon>
        <taxon>Neoptera</taxon>
        <taxon>Paraneoptera</taxon>
        <taxon>Hemiptera</taxon>
        <taxon>Sternorrhyncha</taxon>
        <taxon>Aphidomorpha</taxon>
        <taxon>Aphidoidea</taxon>
        <taxon>Aphididae</taxon>
        <taxon>Lachninae</taxon>
        <taxon>Cinara</taxon>
    </lineage>
</organism>
<sequence length="158" mass="18593">MTNMNHLLKVDMLFIYWECQKNARHAAQIYAQRYPDSFIYNLERNIRTYDSSAPKGAISPTLGNTALDKEVEEQLLVYVRANPRVSTQYVVQHLRQGDAVWRLTFVAWLMTGLDENPLILNSILWTDESKFTNNGVINKQNNRYWDIQNPHWTFKINN</sequence>
<dbReference type="EMBL" id="CABPRJ010001898">
    <property type="protein sequence ID" value="VVC39872.1"/>
    <property type="molecule type" value="Genomic_DNA"/>
</dbReference>
<accession>A0A5E4N8C1</accession>
<dbReference type="AlphaFoldDB" id="A0A5E4N8C1"/>
<dbReference type="InterPro" id="IPR032135">
    <property type="entry name" value="DUF4817"/>
</dbReference>
<gene>
    <name evidence="2" type="ORF">CINCED_3A019645</name>
</gene>
<evidence type="ECO:0000313" key="2">
    <source>
        <dbReference type="EMBL" id="VVC39872.1"/>
    </source>
</evidence>
<keyword evidence="3" id="KW-1185">Reference proteome</keyword>
<dbReference type="Proteomes" id="UP000325440">
    <property type="component" value="Unassembled WGS sequence"/>
</dbReference>